<dbReference type="Proteomes" id="UP000324222">
    <property type="component" value="Unassembled WGS sequence"/>
</dbReference>
<name>A0A5B7GS12_PORTR</name>
<organism evidence="2 3">
    <name type="scientific">Portunus trituberculatus</name>
    <name type="common">Swimming crab</name>
    <name type="synonym">Neptunus trituberculatus</name>
    <dbReference type="NCBI Taxonomy" id="210409"/>
    <lineage>
        <taxon>Eukaryota</taxon>
        <taxon>Metazoa</taxon>
        <taxon>Ecdysozoa</taxon>
        <taxon>Arthropoda</taxon>
        <taxon>Crustacea</taxon>
        <taxon>Multicrustacea</taxon>
        <taxon>Malacostraca</taxon>
        <taxon>Eumalacostraca</taxon>
        <taxon>Eucarida</taxon>
        <taxon>Decapoda</taxon>
        <taxon>Pleocyemata</taxon>
        <taxon>Brachyura</taxon>
        <taxon>Eubrachyura</taxon>
        <taxon>Portunoidea</taxon>
        <taxon>Portunidae</taxon>
        <taxon>Portuninae</taxon>
        <taxon>Portunus</taxon>
    </lineage>
</organism>
<evidence type="ECO:0000313" key="2">
    <source>
        <dbReference type="EMBL" id="MPC60416.1"/>
    </source>
</evidence>
<feature type="region of interest" description="Disordered" evidence="1">
    <location>
        <begin position="57"/>
        <end position="81"/>
    </location>
</feature>
<dbReference type="EMBL" id="VSRR010017497">
    <property type="protein sequence ID" value="MPC60416.1"/>
    <property type="molecule type" value="Genomic_DNA"/>
</dbReference>
<comment type="caution">
    <text evidence="2">The sequence shown here is derived from an EMBL/GenBank/DDBJ whole genome shotgun (WGS) entry which is preliminary data.</text>
</comment>
<keyword evidence="3" id="KW-1185">Reference proteome</keyword>
<gene>
    <name evidence="2" type="ORF">E2C01_054461</name>
</gene>
<reference evidence="2 3" key="1">
    <citation type="submission" date="2019-05" db="EMBL/GenBank/DDBJ databases">
        <title>Another draft genome of Portunus trituberculatus and its Hox gene families provides insights of decapod evolution.</title>
        <authorList>
            <person name="Jeong J.-H."/>
            <person name="Song I."/>
            <person name="Kim S."/>
            <person name="Choi T."/>
            <person name="Kim D."/>
            <person name="Ryu S."/>
            <person name="Kim W."/>
        </authorList>
    </citation>
    <scope>NUCLEOTIDE SEQUENCE [LARGE SCALE GENOMIC DNA]</scope>
    <source>
        <tissue evidence="2">Muscle</tissue>
    </source>
</reference>
<proteinExistence type="predicted"/>
<dbReference type="AlphaFoldDB" id="A0A5B7GS12"/>
<accession>A0A5B7GS12</accession>
<protein>
    <submittedName>
        <fullName evidence="2">Uncharacterized protein</fullName>
    </submittedName>
</protein>
<sequence length="119" mass="12722">MKHGMSHQYRPSGSDILGIAWNVPGEHRGNGNNKQQHYNAPQNVSLTLSNFHIEKLPCRSQKAGTKKDLKMTSRGPAGGSAGPLAAYVGSIKSGPSLATLLAWVALYPSEEQSRGQSPL</sequence>
<evidence type="ECO:0000313" key="3">
    <source>
        <dbReference type="Proteomes" id="UP000324222"/>
    </source>
</evidence>
<evidence type="ECO:0000256" key="1">
    <source>
        <dbReference type="SAM" id="MobiDB-lite"/>
    </source>
</evidence>